<feature type="domain" description="Cobalamin biosynthesis protein CobT VWA" evidence="1">
    <location>
        <begin position="297"/>
        <end position="510"/>
    </location>
</feature>
<dbReference type="PANTHER" id="PTHR41248:SF1">
    <property type="entry name" value="NORD PROTEIN"/>
    <property type="match status" value="1"/>
</dbReference>
<dbReference type="PIRSF" id="PIRSF031715">
    <property type="entry name" value="Cob_chel_CobT"/>
    <property type="match status" value="1"/>
</dbReference>
<dbReference type="InterPro" id="IPR051928">
    <property type="entry name" value="NorD/CobT"/>
</dbReference>
<gene>
    <name evidence="2" type="ORF">SAMN05878282_10714</name>
</gene>
<dbReference type="Gene3D" id="3.40.50.410">
    <property type="entry name" value="von Willebrand factor, type A domain"/>
    <property type="match status" value="1"/>
</dbReference>
<sequence length="519" mass="57157">MSGDSASGALQAWPAIYAGAPGVSVAHADRSRSDAHAAWQRWHDAQADALFSGLEQPWYRVIEQARVETLASQHLPGMAHNLAYPLPLPNALSPAMHLYQCARIALAGGELGEGQWQVPDQAAGNWLSRLLERGRQCQLQQLRTLLPILLSEARLQLADAQAFARVIKPLVEAYARTFASVQPLPTLPMVAGATAGGRESLPSRPVEHQPEQQQAPYRVFSQAWDEVLGVRELRALAQQPQAALSDEVQAHARRLAQQLRQRLQSLQQHRWRFDQPEGMLDARRLTSVVTSANTAIFRQPQQAPLTDACIALLLDQSGSMRGLPQQMTLLAVDLAVRALEAAGVSCEVLGFGTRYSGQDNPVHDAWLAAGRPALPGRLNATRYLVYKSVRQPWRASCGLLMRQAPLAGENIDGEALLWAASRLLKQPQRRKILLVFCDGAPHDEATVAANGPDYLRRHLHQSIAMIERGPIHLAAIGMGQGIAHYYRNSLRLQGPEAIFSVLFEQLPQLLEGLREERFA</sequence>
<evidence type="ECO:0000313" key="2">
    <source>
        <dbReference type="EMBL" id="SIQ70445.1"/>
    </source>
</evidence>
<dbReference type="Proteomes" id="UP000185841">
    <property type="component" value="Unassembled WGS sequence"/>
</dbReference>
<proteinExistence type="predicted"/>
<reference evidence="2 3" key="1">
    <citation type="submission" date="2017-01" db="EMBL/GenBank/DDBJ databases">
        <authorList>
            <person name="Mah S.A."/>
            <person name="Swanson W.J."/>
            <person name="Moy G.W."/>
            <person name="Vacquier V.D."/>
        </authorList>
    </citation>
    <scope>NUCLEOTIDE SEQUENCE [LARGE SCALE GENOMIC DNA]</scope>
    <source>
        <strain evidence="2 3">RU36E</strain>
    </source>
</reference>
<accession>A0A1N6UXT9</accession>
<evidence type="ECO:0000313" key="3">
    <source>
        <dbReference type="Proteomes" id="UP000185841"/>
    </source>
</evidence>
<dbReference type="GO" id="GO:0009236">
    <property type="term" value="P:cobalamin biosynthetic process"/>
    <property type="evidence" value="ECO:0007669"/>
    <property type="project" value="InterPro"/>
</dbReference>
<evidence type="ECO:0000259" key="1">
    <source>
        <dbReference type="Pfam" id="PF11775"/>
    </source>
</evidence>
<name>A0A1N6UXT9_AQUAC</name>
<protein>
    <submittedName>
        <fullName evidence="2">Cobaltochelatase CobT</fullName>
    </submittedName>
</protein>
<dbReference type="Pfam" id="PF11775">
    <property type="entry name" value="CobT_C"/>
    <property type="match status" value="1"/>
</dbReference>
<dbReference type="InterPro" id="IPR025861">
    <property type="entry name" value="CobT_VWA_dom"/>
</dbReference>
<dbReference type="EMBL" id="FTMP01000007">
    <property type="protein sequence ID" value="SIQ70445.1"/>
    <property type="molecule type" value="Genomic_DNA"/>
</dbReference>
<dbReference type="SUPFAM" id="SSF53300">
    <property type="entry name" value="vWA-like"/>
    <property type="match status" value="1"/>
</dbReference>
<dbReference type="InterPro" id="IPR036465">
    <property type="entry name" value="vWFA_dom_sf"/>
</dbReference>
<organism evidence="2 3">
    <name type="scientific">Aquipseudomonas alcaligenes</name>
    <name type="common">Pseudomonas alcaligenes</name>
    <dbReference type="NCBI Taxonomy" id="43263"/>
    <lineage>
        <taxon>Bacteria</taxon>
        <taxon>Pseudomonadati</taxon>
        <taxon>Pseudomonadota</taxon>
        <taxon>Gammaproteobacteria</taxon>
        <taxon>Pseudomonadales</taxon>
        <taxon>Pseudomonadaceae</taxon>
        <taxon>Aquipseudomonas</taxon>
    </lineage>
</organism>
<dbReference type="AlphaFoldDB" id="A0A1N6UXT9"/>
<dbReference type="PANTHER" id="PTHR41248">
    <property type="entry name" value="NORD PROTEIN"/>
    <property type="match status" value="1"/>
</dbReference>
<dbReference type="RefSeq" id="WP_139332584.1">
    <property type="nucleotide sequence ID" value="NZ_FTMP01000007.1"/>
</dbReference>
<dbReference type="InterPro" id="IPR006538">
    <property type="entry name" value="CobT"/>
</dbReference>